<dbReference type="PANTHER" id="PTHR46517">
    <property type="entry name" value="FRUCTOSE-2,6-BISPHOSPHATASE TIGAR"/>
    <property type="match status" value="1"/>
</dbReference>
<keyword evidence="1" id="KW-0378">Hydrolase</keyword>
<dbReference type="AlphaFoldDB" id="A0A1B9GSR1"/>
<dbReference type="SMART" id="SM00855">
    <property type="entry name" value="PGAM"/>
    <property type="match status" value="1"/>
</dbReference>
<evidence type="ECO:0000256" key="2">
    <source>
        <dbReference type="PIRSR" id="PIRSR613078-1"/>
    </source>
</evidence>
<dbReference type="CDD" id="cd07067">
    <property type="entry name" value="HP_PGM_like"/>
    <property type="match status" value="1"/>
</dbReference>
<gene>
    <name evidence="4" type="ORF">I316_04373</name>
</gene>
<dbReference type="GO" id="GO:0004331">
    <property type="term" value="F:fructose-2,6-bisphosphate 2-phosphatase activity"/>
    <property type="evidence" value="ECO:0007669"/>
    <property type="project" value="TreeGrafter"/>
</dbReference>
<proteinExistence type="predicted"/>
<dbReference type="Proteomes" id="UP000092666">
    <property type="component" value="Unassembled WGS sequence"/>
</dbReference>
<dbReference type="GO" id="GO:0043456">
    <property type="term" value="P:regulation of pentose-phosphate shunt"/>
    <property type="evidence" value="ECO:0007669"/>
    <property type="project" value="TreeGrafter"/>
</dbReference>
<feature type="binding site" evidence="3">
    <location>
        <begin position="7"/>
        <end position="14"/>
    </location>
    <ligand>
        <name>substrate</name>
    </ligand>
</feature>
<accession>A0A1B9GSR1</accession>
<protein>
    <recommendedName>
        <fullName evidence="6">Phosphoglycerate mutase</fullName>
    </recommendedName>
</protein>
<reference evidence="4 5" key="1">
    <citation type="submission" date="2013-07" db="EMBL/GenBank/DDBJ databases">
        <title>The Genome Sequence of Cryptococcus heveanensis BCC8398.</title>
        <authorList>
            <consortium name="The Broad Institute Genome Sequencing Platform"/>
            <person name="Cuomo C."/>
            <person name="Litvintseva A."/>
            <person name="Chen Y."/>
            <person name="Heitman J."/>
            <person name="Sun S."/>
            <person name="Springer D."/>
            <person name="Dromer F."/>
            <person name="Young S.K."/>
            <person name="Zeng Q."/>
            <person name="Gargeya S."/>
            <person name="Fitzgerald M."/>
            <person name="Abouelleil A."/>
            <person name="Alvarado L."/>
            <person name="Berlin A.M."/>
            <person name="Chapman S.B."/>
            <person name="Dewar J."/>
            <person name="Goldberg J."/>
            <person name="Griggs A."/>
            <person name="Gujja S."/>
            <person name="Hansen M."/>
            <person name="Howarth C."/>
            <person name="Imamovic A."/>
            <person name="Larimer J."/>
            <person name="McCowan C."/>
            <person name="Murphy C."/>
            <person name="Pearson M."/>
            <person name="Priest M."/>
            <person name="Roberts A."/>
            <person name="Saif S."/>
            <person name="Shea T."/>
            <person name="Sykes S."/>
            <person name="Wortman J."/>
            <person name="Nusbaum C."/>
            <person name="Birren B."/>
        </authorList>
    </citation>
    <scope>NUCLEOTIDE SEQUENCE [LARGE SCALE GENOMIC DNA]</scope>
    <source>
        <strain evidence="4 5">BCC8398</strain>
    </source>
</reference>
<dbReference type="SUPFAM" id="SSF53254">
    <property type="entry name" value="Phosphoglycerate mutase-like"/>
    <property type="match status" value="1"/>
</dbReference>
<reference evidence="5" key="2">
    <citation type="submission" date="2013-12" db="EMBL/GenBank/DDBJ databases">
        <title>Evolution of pathogenesis and genome organization in the Tremellales.</title>
        <authorList>
            <person name="Cuomo C."/>
            <person name="Litvintseva A."/>
            <person name="Heitman J."/>
            <person name="Chen Y."/>
            <person name="Sun S."/>
            <person name="Springer D."/>
            <person name="Dromer F."/>
            <person name="Young S."/>
            <person name="Zeng Q."/>
            <person name="Chapman S."/>
            <person name="Gujja S."/>
            <person name="Saif S."/>
            <person name="Birren B."/>
        </authorList>
    </citation>
    <scope>NUCLEOTIDE SEQUENCE [LARGE SCALE GENOMIC DNA]</scope>
    <source>
        <strain evidence="5">BCC8398</strain>
    </source>
</reference>
<feature type="active site" description="Tele-phosphohistidine intermediate" evidence="2">
    <location>
        <position position="8"/>
    </location>
</feature>
<organism evidence="4 5">
    <name type="scientific">Kwoniella heveanensis BCC8398</name>
    <dbReference type="NCBI Taxonomy" id="1296120"/>
    <lineage>
        <taxon>Eukaryota</taxon>
        <taxon>Fungi</taxon>
        <taxon>Dikarya</taxon>
        <taxon>Basidiomycota</taxon>
        <taxon>Agaricomycotina</taxon>
        <taxon>Tremellomycetes</taxon>
        <taxon>Tremellales</taxon>
        <taxon>Cryptococcaceae</taxon>
        <taxon>Kwoniella</taxon>
    </lineage>
</organism>
<evidence type="ECO:0000313" key="5">
    <source>
        <dbReference type="Proteomes" id="UP000092666"/>
    </source>
</evidence>
<dbReference type="GO" id="GO:0045820">
    <property type="term" value="P:negative regulation of glycolytic process"/>
    <property type="evidence" value="ECO:0007669"/>
    <property type="project" value="TreeGrafter"/>
</dbReference>
<keyword evidence="5" id="KW-1185">Reference proteome</keyword>
<dbReference type="InterPro" id="IPR051695">
    <property type="entry name" value="Phosphoglycerate_Mutase"/>
</dbReference>
<feature type="active site" description="Proton donor/acceptor" evidence="2">
    <location>
        <position position="82"/>
    </location>
</feature>
<dbReference type="GO" id="GO:0005829">
    <property type="term" value="C:cytosol"/>
    <property type="evidence" value="ECO:0007669"/>
    <property type="project" value="TreeGrafter"/>
</dbReference>
<evidence type="ECO:0008006" key="6">
    <source>
        <dbReference type="Google" id="ProtNLM"/>
    </source>
</evidence>
<dbReference type="OrthoDB" id="354304at2759"/>
<dbReference type="InterPro" id="IPR013078">
    <property type="entry name" value="His_Pase_superF_clade-1"/>
</dbReference>
<feature type="binding site" evidence="3">
    <location>
        <position position="57"/>
    </location>
    <ligand>
        <name>substrate</name>
    </ligand>
</feature>
<dbReference type="EMBL" id="KI669502">
    <property type="protein sequence ID" value="OCF34027.1"/>
    <property type="molecule type" value="Genomic_DNA"/>
</dbReference>
<dbReference type="PANTHER" id="PTHR46517:SF1">
    <property type="entry name" value="FRUCTOSE-2,6-BISPHOSPHATASE TIGAR"/>
    <property type="match status" value="1"/>
</dbReference>
<feature type="binding site" evidence="3">
    <location>
        <begin position="111"/>
        <end position="112"/>
    </location>
    <ligand>
        <name>substrate</name>
    </ligand>
</feature>
<dbReference type="InterPro" id="IPR029033">
    <property type="entry name" value="His_PPase_superfam"/>
</dbReference>
<dbReference type="STRING" id="1296120.A0A1B9GSR1"/>
<evidence type="ECO:0000256" key="1">
    <source>
        <dbReference type="ARBA" id="ARBA00022801"/>
    </source>
</evidence>
<dbReference type="Gene3D" id="3.40.50.1240">
    <property type="entry name" value="Phosphoglycerate mutase-like"/>
    <property type="match status" value="1"/>
</dbReference>
<dbReference type="Pfam" id="PF00300">
    <property type="entry name" value="His_Phos_1"/>
    <property type="match status" value="1"/>
</dbReference>
<evidence type="ECO:0000313" key="4">
    <source>
        <dbReference type="EMBL" id="OCF34027.1"/>
    </source>
</evidence>
<sequence length="265" mass="30704">MRLFFVRHGQTEDNVRGIIQGHKDTPLNDYGREESRRVAERLKNAKIVEAWSSPLSRAQETAEIILQHHPGIELQLHDGIKERCLGSMEGRRRARGEHAPDDAEHMDHLYRRAMEWFEAFLESHEPPTPLPSHPSILTDTPNHASHPSRCTDVRSYSQHHNNIQRSKDATVNFNDESDEKIVLIVSHGAWLGAFFHLLLSKYFNCRVSSSVDKRLPCYNTSLMVVRCDFHENKRQWKGKIERWADVEHLKGMMGKEVKEVTDDVK</sequence>
<name>A0A1B9GSR1_9TREE</name>
<evidence type="ECO:0000256" key="3">
    <source>
        <dbReference type="PIRSR" id="PIRSR613078-2"/>
    </source>
</evidence>